<accession>A0A9P6X562</accession>
<protein>
    <submittedName>
        <fullName evidence="1">Uncharacterized protein</fullName>
    </submittedName>
</protein>
<evidence type="ECO:0000313" key="2">
    <source>
        <dbReference type="Proteomes" id="UP000716291"/>
    </source>
</evidence>
<proteinExistence type="predicted"/>
<dbReference type="EMBL" id="JAANQT010001432">
    <property type="protein sequence ID" value="KAG1305181.1"/>
    <property type="molecule type" value="Genomic_DNA"/>
</dbReference>
<keyword evidence="2" id="KW-1185">Reference proteome</keyword>
<evidence type="ECO:0000313" key="1">
    <source>
        <dbReference type="EMBL" id="KAG1305181.1"/>
    </source>
</evidence>
<dbReference type="Proteomes" id="UP000716291">
    <property type="component" value="Unassembled WGS sequence"/>
</dbReference>
<comment type="caution">
    <text evidence="1">The sequence shown here is derived from an EMBL/GenBank/DDBJ whole genome shotgun (WGS) entry which is preliminary data.</text>
</comment>
<sequence>MSNIESAPWHEPAKIQRIKDNLFASRNQRRLQRQEAAARFLQPPSDNQGFQYIYVPTKARVQIGQVRSRLRKLDINNNRALDINNNRALDIHYPNRNILALLVHNDYAAELRQQLQRFKIAIKGDFDPCSPQNLRYPKYANFPLEERTNRAFMHHCDRMERALQFIRVLVKFAVARHFFSKGWISQKTFLDIIPKRHPRHQELVDDLLRE</sequence>
<reference evidence="1" key="1">
    <citation type="journal article" date="2020" name="Microb. Genom.">
        <title>Genetic diversity of clinical and environmental Mucorales isolates obtained from an investigation of mucormycosis cases among solid organ transplant recipients.</title>
        <authorList>
            <person name="Nguyen M.H."/>
            <person name="Kaul D."/>
            <person name="Muto C."/>
            <person name="Cheng S.J."/>
            <person name="Richter R.A."/>
            <person name="Bruno V.M."/>
            <person name="Liu G."/>
            <person name="Beyhan S."/>
            <person name="Sundermann A.J."/>
            <person name="Mounaud S."/>
            <person name="Pasculle A.W."/>
            <person name="Nierman W.C."/>
            <person name="Driscoll E."/>
            <person name="Cumbie R."/>
            <person name="Clancy C.J."/>
            <person name="Dupont C.L."/>
        </authorList>
    </citation>
    <scope>NUCLEOTIDE SEQUENCE</scope>
    <source>
        <strain evidence="1">GL11</strain>
    </source>
</reference>
<dbReference type="AlphaFoldDB" id="A0A9P6X562"/>
<gene>
    <name evidence="1" type="ORF">G6F64_008586</name>
</gene>
<name>A0A9P6X562_RHIOR</name>
<organism evidence="1 2">
    <name type="scientific">Rhizopus oryzae</name>
    <name type="common">Mucormycosis agent</name>
    <name type="synonym">Rhizopus arrhizus var. delemar</name>
    <dbReference type="NCBI Taxonomy" id="64495"/>
    <lineage>
        <taxon>Eukaryota</taxon>
        <taxon>Fungi</taxon>
        <taxon>Fungi incertae sedis</taxon>
        <taxon>Mucoromycota</taxon>
        <taxon>Mucoromycotina</taxon>
        <taxon>Mucoromycetes</taxon>
        <taxon>Mucorales</taxon>
        <taxon>Mucorineae</taxon>
        <taxon>Rhizopodaceae</taxon>
        <taxon>Rhizopus</taxon>
    </lineage>
</organism>